<keyword evidence="4" id="KW-1185">Reference proteome</keyword>
<comment type="caution">
    <text evidence="3">The sequence shown here is derived from an EMBL/GenBank/DDBJ whole genome shotgun (WGS) entry which is preliminary data.</text>
</comment>
<proteinExistence type="predicted"/>
<accession>A0A2G9CCT6</accession>
<feature type="compositionally biased region" description="Low complexity" evidence="1">
    <location>
        <begin position="1"/>
        <end position="15"/>
    </location>
</feature>
<sequence>MRPVWSPSRRSSASSCEVLPGSEAQPDSRGPAAGARIAAVLRETFSPDAVPSSEGKGFPGLDGVTLLTFGGRPRWRRVIPASYTAAMPNVIEPLPERRLSCLLVAAGLLAGAMPAAVAAQVPASAVPDASRELVAFTENLPPLNYAEAGEARGFSTELLRLMSAEAGVRLRIEVLPWQRSVQEAARRADSVLFSLVRTPEREQQYRWVGPISPRRILVYRLRHRTDVRPASLKQLNGLRLGVSRDSAAARQLQADGLRPDVDLELGLDDATNLRKLLAGRMDLIVMLDWAAAWHLRALKLPYSTLTPVLSMDVDKAYWFGLPADSDPAVALRLQQALDRLRRDGRYERLRQQYFD</sequence>
<protein>
    <recommendedName>
        <fullName evidence="2">Solute-binding protein family 3/N-terminal domain-containing protein</fullName>
    </recommendedName>
</protein>
<dbReference type="InterPro" id="IPR001638">
    <property type="entry name" value="Solute-binding_3/MltF_N"/>
</dbReference>
<dbReference type="AlphaFoldDB" id="A0A2G9CCT6"/>
<evidence type="ECO:0000259" key="2">
    <source>
        <dbReference type="SMART" id="SM00062"/>
    </source>
</evidence>
<dbReference type="Proteomes" id="UP000231501">
    <property type="component" value="Unassembled WGS sequence"/>
</dbReference>
<evidence type="ECO:0000313" key="3">
    <source>
        <dbReference type="EMBL" id="PIM53319.1"/>
    </source>
</evidence>
<gene>
    <name evidence="3" type="ORF">CS062_10500</name>
</gene>
<dbReference type="EMBL" id="PEOG01000023">
    <property type="protein sequence ID" value="PIM53319.1"/>
    <property type="molecule type" value="Genomic_DNA"/>
</dbReference>
<dbReference type="SUPFAM" id="SSF53850">
    <property type="entry name" value="Periplasmic binding protein-like II"/>
    <property type="match status" value="1"/>
</dbReference>
<organism evidence="3 4">
    <name type="scientific">Roseateles chitinivorans</name>
    <dbReference type="NCBI Taxonomy" id="2917965"/>
    <lineage>
        <taxon>Bacteria</taxon>
        <taxon>Pseudomonadati</taxon>
        <taxon>Pseudomonadota</taxon>
        <taxon>Betaproteobacteria</taxon>
        <taxon>Burkholderiales</taxon>
        <taxon>Sphaerotilaceae</taxon>
        <taxon>Roseateles</taxon>
    </lineage>
</organism>
<evidence type="ECO:0000313" key="4">
    <source>
        <dbReference type="Proteomes" id="UP000231501"/>
    </source>
</evidence>
<dbReference type="Gene3D" id="3.40.190.10">
    <property type="entry name" value="Periplasmic binding protein-like II"/>
    <property type="match status" value="2"/>
</dbReference>
<dbReference type="SMART" id="SM00062">
    <property type="entry name" value="PBPb"/>
    <property type="match status" value="1"/>
</dbReference>
<name>A0A2G9CCT6_9BURK</name>
<feature type="region of interest" description="Disordered" evidence="1">
    <location>
        <begin position="1"/>
        <end position="33"/>
    </location>
</feature>
<dbReference type="Pfam" id="PF00497">
    <property type="entry name" value="SBP_bac_3"/>
    <property type="match status" value="1"/>
</dbReference>
<dbReference type="PANTHER" id="PTHR38834:SF3">
    <property type="entry name" value="SOLUTE-BINDING PROTEIN FAMILY 3_N-TERMINAL DOMAIN-CONTAINING PROTEIN"/>
    <property type="match status" value="1"/>
</dbReference>
<feature type="domain" description="Solute-binding protein family 3/N-terminal" evidence="2">
    <location>
        <begin position="132"/>
        <end position="355"/>
    </location>
</feature>
<evidence type="ECO:0000256" key="1">
    <source>
        <dbReference type="SAM" id="MobiDB-lite"/>
    </source>
</evidence>
<dbReference type="PANTHER" id="PTHR38834">
    <property type="entry name" value="PERIPLASMIC SUBSTRATE BINDING PROTEIN FAMILY 3"/>
    <property type="match status" value="1"/>
</dbReference>
<reference evidence="3 4" key="1">
    <citation type="submission" date="2017-11" db="EMBL/GenBank/DDBJ databases">
        <title>Draft genome sequence of Mitsuaria sp. HWN-4.</title>
        <authorList>
            <person name="Gundlapally S.R."/>
        </authorList>
    </citation>
    <scope>NUCLEOTIDE SEQUENCE [LARGE SCALE GENOMIC DNA]</scope>
    <source>
        <strain evidence="3 4">HWN-4</strain>
    </source>
</reference>